<dbReference type="Gene3D" id="3.30.200.20">
    <property type="entry name" value="Phosphorylase Kinase, domain 1"/>
    <property type="match status" value="1"/>
</dbReference>
<dbReference type="AlphaFoldDB" id="A0A819KF02"/>
<feature type="region of interest" description="Disordered" evidence="1">
    <location>
        <begin position="1"/>
        <end position="58"/>
    </location>
</feature>
<name>A0A819KF02_9BILA</name>
<proteinExistence type="predicted"/>
<evidence type="ECO:0000313" key="4">
    <source>
        <dbReference type="Proteomes" id="UP000663844"/>
    </source>
</evidence>
<evidence type="ECO:0000313" key="3">
    <source>
        <dbReference type="EMBL" id="CAF3947974.1"/>
    </source>
</evidence>
<evidence type="ECO:0000313" key="2">
    <source>
        <dbReference type="EMBL" id="CAF0954998.1"/>
    </source>
</evidence>
<dbReference type="EMBL" id="CAJOAZ010002649">
    <property type="protein sequence ID" value="CAF3947974.1"/>
    <property type="molecule type" value="Genomic_DNA"/>
</dbReference>
<accession>A0A819KF02</accession>
<gene>
    <name evidence="2" type="ORF">JYZ213_LOCUS13514</name>
    <name evidence="3" type="ORF">OXD698_LOCUS26515</name>
</gene>
<dbReference type="Proteomes" id="UP000663844">
    <property type="component" value="Unassembled WGS sequence"/>
</dbReference>
<evidence type="ECO:0000256" key="1">
    <source>
        <dbReference type="SAM" id="MobiDB-lite"/>
    </source>
</evidence>
<comment type="caution">
    <text evidence="3">The sequence shown here is derived from an EMBL/GenBank/DDBJ whole genome shotgun (WGS) entry which is preliminary data.</text>
</comment>
<reference evidence="3" key="1">
    <citation type="submission" date="2021-02" db="EMBL/GenBank/DDBJ databases">
        <authorList>
            <person name="Nowell W R."/>
        </authorList>
    </citation>
    <scope>NUCLEOTIDE SEQUENCE</scope>
</reference>
<protein>
    <submittedName>
        <fullName evidence="3">Uncharacterized protein</fullName>
    </submittedName>
</protein>
<feature type="compositionally biased region" description="Polar residues" evidence="1">
    <location>
        <begin position="10"/>
        <end position="42"/>
    </location>
</feature>
<sequence length="88" mass="9973">MQRMIDNIDRSNSSTQHNSRGIVQAQHGSSGTIQAQENSYDAGQTKRRKTQNKRKETDCLRLKRVKMSANDFESLKIITRGAFGEDSD</sequence>
<dbReference type="EMBL" id="CAJNOG010000109">
    <property type="protein sequence ID" value="CAF0954998.1"/>
    <property type="molecule type" value="Genomic_DNA"/>
</dbReference>
<dbReference type="Proteomes" id="UP000663845">
    <property type="component" value="Unassembled WGS sequence"/>
</dbReference>
<organism evidence="3 4">
    <name type="scientific">Adineta steineri</name>
    <dbReference type="NCBI Taxonomy" id="433720"/>
    <lineage>
        <taxon>Eukaryota</taxon>
        <taxon>Metazoa</taxon>
        <taxon>Spiralia</taxon>
        <taxon>Gnathifera</taxon>
        <taxon>Rotifera</taxon>
        <taxon>Eurotatoria</taxon>
        <taxon>Bdelloidea</taxon>
        <taxon>Adinetida</taxon>
        <taxon>Adinetidae</taxon>
        <taxon>Adineta</taxon>
    </lineage>
</organism>